<gene>
    <name evidence="1" type="ORF">G4D63_06580</name>
</gene>
<reference evidence="1 2" key="1">
    <citation type="submission" date="2020-02" db="EMBL/GenBank/DDBJ databases">
        <title>Bacillus aquiflavi sp. nov., isolated from yellow water of strong flavor Chinese baijiu in Yibin region of China.</title>
        <authorList>
            <person name="Xie J."/>
        </authorList>
    </citation>
    <scope>NUCLEOTIDE SEQUENCE [LARGE SCALE GENOMIC DNA]</scope>
    <source>
        <strain evidence="1 2">SA4</strain>
    </source>
</reference>
<sequence length="152" mass="17605">MLIKDCLLEGILANKLDTYRTNKDLILYSVEPLLFIRNEDTADISYWKLDWIEDNQEDILLLKEQNTPDPIEFSLIDDPHYKHVIKGSRFSVDHKFIKKVSGYGYKSSKTETLTSIILELEDLYIYAKTGAVIEIRITSEKPSELGEIIFTT</sequence>
<evidence type="ECO:0000313" key="2">
    <source>
        <dbReference type="Proteomes" id="UP000481043"/>
    </source>
</evidence>
<dbReference type="RefSeq" id="WP_163178866.1">
    <property type="nucleotide sequence ID" value="NZ_JAAIWM010000002.1"/>
</dbReference>
<comment type="caution">
    <text evidence="1">The sequence shown here is derived from an EMBL/GenBank/DDBJ whole genome shotgun (WGS) entry which is preliminary data.</text>
</comment>
<keyword evidence="2" id="KW-1185">Reference proteome</keyword>
<protein>
    <submittedName>
        <fullName evidence="1">Uncharacterized protein</fullName>
    </submittedName>
</protein>
<organism evidence="1 2">
    <name type="scientific">Bacillus mesophilus</name>
    <dbReference type="NCBI Taxonomy" id="1808955"/>
    <lineage>
        <taxon>Bacteria</taxon>
        <taxon>Bacillati</taxon>
        <taxon>Bacillota</taxon>
        <taxon>Bacilli</taxon>
        <taxon>Bacillales</taxon>
        <taxon>Bacillaceae</taxon>
        <taxon>Bacillus</taxon>
    </lineage>
</organism>
<dbReference type="Proteomes" id="UP000481043">
    <property type="component" value="Unassembled WGS sequence"/>
</dbReference>
<accession>A0A6M0Q4U4</accession>
<proteinExistence type="predicted"/>
<name>A0A6M0Q4U4_9BACI</name>
<evidence type="ECO:0000313" key="1">
    <source>
        <dbReference type="EMBL" id="NEY71407.1"/>
    </source>
</evidence>
<dbReference type="EMBL" id="JAAIWM010000002">
    <property type="protein sequence ID" value="NEY71407.1"/>
    <property type="molecule type" value="Genomic_DNA"/>
</dbReference>
<dbReference type="AlphaFoldDB" id="A0A6M0Q4U4"/>